<reference evidence="15 16" key="1">
    <citation type="submission" date="2016-04" db="EMBL/GenBank/DDBJ databases">
        <title>The genome of Intoshia linei affirms orthonectids as highly simplified spiralians.</title>
        <authorList>
            <person name="Mikhailov K.V."/>
            <person name="Slusarev G.S."/>
            <person name="Nikitin M.A."/>
            <person name="Logacheva M.D."/>
            <person name="Penin A."/>
            <person name="Aleoshin V."/>
            <person name="Panchin Y.V."/>
        </authorList>
    </citation>
    <scope>NUCLEOTIDE SEQUENCE [LARGE SCALE GENOMIC DNA]</scope>
    <source>
        <strain evidence="15">Intl2013</strain>
        <tissue evidence="15">Whole animal</tissue>
    </source>
</reference>
<keyword evidence="3" id="KW-0813">Transport</keyword>
<proteinExistence type="inferred from homology"/>
<evidence type="ECO:0000256" key="2">
    <source>
        <dbReference type="ARBA" id="ARBA00004569"/>
    </source>
</evidence>
<keyword evidence="9" id="KW-0809">Transit peptide</keyword>
<accession>A0A177AQZ8</accession>
<evidence type="ECO:0000256" key="11">
    <source>
        <dbReference type="ARBA" id="ARBA00023128"/>
    </source>
</evidence>
<feature type="domain" description="EF-hand" evidence="14">
    <location>
        <begin position="39"/>
        <end position="74"/>
    </location>
</feature>
<dbReference type="PROSITE" id="PS50222">
    <property type="entry name" value="EF_HAND_2"/>
    <property type="match status" value="1"/>
</dbReference>
<feature type="non-terminal residue" evidence="15">
    <location>
        <position position="241"/>
    </location>
</feature>
<sequence length="241" mass="28060">MKQFHTSKLLGKESVLNKIYQNSLISYNDYLLLLLILGTSKRIFKLTFKVFDENGDDKLSCQEFNQITKLIRQKSSMSNVNRSTFQKLTDKKSPLQNYLFGPNLDRTLTLNQFLNFQNDLQEDIMTYEFNNCNPKNCKIHETQFAKLVLTYASFSEIKKNEMILNIDKTYKDSSEGIDIENYKKFCKILQSINDMDIALTFYNLSGNSIDKATFKRVSKVVCHVDLDDYLVDVVFSIFDSD</sequence>
<dbReference type="InterPro" id="IPR039800">
    <property type="entry name" value="MICU1/2/3"/>
</dbReference>
<keyword evidence="11" id="KW-0496">Mitochondrion</keyword>
<dbReference type="CDD" id="cd15900">
    <property type="entry name" value="EFh_MICU"/>
    <property type="match status" value="1"/>
</dbReference>
<comment type="similarity">
    <text evidence="13">Belongs to the MICU1 family. MICU1 subfamily.</text>
</comment>
<keyword evidence="5" id="KW-0479">Metal-binding</keyword>
<evidence type="ECO:0000259" key="14">
    <source>
        <dbReference type="PROSITE" id="PS50222"/>
    </source>
</evidence>
<evidence type="ECO:0000256" key="3">
    <source>
        <dbReference type="ARBA" id="ARBA00022448"/>
    </source>
</evidence>
<dbReference type="PANTHER" id="PTHR12294">
    <property type="entry name" value="EF HAND DOMAIN FAMILY A1,A2-RELATED"/>
    <property type="match status" value="1"/>
</dbReference>
<evidence type="ECO:0000256" key="8">
    <source>
        <dbReference type="ARBA" id="ARBA00022837"/>
    </source>
</evidence>
<evidence type="ECO:0000256" key="12">
    <source>
        <dbReference type="ARBA" id="ARBA00023136"/>
    </source>
</evidence>
<dbReference type="OrthoDB" id="10056860at2759"/>
<gene>
    <name evidence="15" type="ORF">A3Q56_07856</name>
</gene>
<name>A0A177AQZ8_9BILA</name>
<evidence type="ECO:0000256" key="10">
    <source>
        <dbReference type="ARBA" id="ARBA00023065"/>
    </source>
</evidence>
<evidence type="ECO:0000256" key="5">
    <source>
        <dbReference type="ARBA" id="ARBA00022723"/>
    </source>
</evidence>
<dbReference type="SUPFAM" id="SSF47473">
    <property type="entry name" value="EF-hand"/>
    <property type="match status" value="2"/>
</dbReference>
<evidence type="ECO:0000256" key="6">
    <source>
        <dbReference type="ARBA" id="ARBA00022737"/>
    </source>
</evidence>
<keyword evidence="8" id="KW-0106">Calcium</keyword>
<dbReference type="GO" id="GO:0005758">
    <property type="term" value="C:mitochondrial intermembrane space"/>
    <property type="evidence" value="ECO:0007669"/>
    <property type="project" value="UniProtKB-SubCell"/>
</dbReference>
<dbReference type="PROSITE" id="PS00018">
    <property type="entry name" value="EF_HAND_1"/>
    <property type="match status" value="1"/>
</dbReference>
<organism evidence="15 16">
    <name type="scientific">Intoshia linei</name>
    <dbReference type="NCBI Taxonomy" id="1819745"/>
    <lineage>
        <taxon>Eukaryota</taxon>
        <taxon>Metazoa</taxon>
        <taxon>Spiralia</taxon>
        <taxon>Lophotrochozoa</taxon>
        <taxon>Mesozoa</taxon>
        <taxon>Orthonectida</taxon>
        <taxon>Rhopaluridae</taxon>
        <taxon>Intoshia</taxon>
    </lineage>
</organism>
<dbReference type="Gene3D" id="1.10.238.10">
    <property type="entry name" value="EF-hand"/>
    <property type="match status" value="1"/>
</dbReference>
<dbReference type="InterPro" id="IPR011992">
    <property type="entry name" value="EF-hand-dom_pair"/>
</dbReference>
<dbReference type="InterPro" id="IPR018247">
    <property type="entry name" value="EF_Hand_1_Ca_BS"/>
</dbReference>
<evidence type="ECO:0000256" key="1">
    <source>
        <dbReference type="ARBA" id="ARBA00004273"/>
    </source>
</evidence>
<keyword evidence="16" id="KW-1185">Reference proteome</keyword>
<keyword evidence="7" id="KW-0999">Mitochondrion inner membrane</keyword>
<dbReference type="GO" id="GO:0051560">
    <property type="term" value="P:mitochondrial calcium ion homeostasis"/>
    <property type="evidence" value="ECO:0007669"/>
    <property type="project" value="TreeGrafter"/>
</dbReference>
<keyword evidence="6" id="KW-0677">Repeat</keyword>
<evidence type="ECO:0000256" key="7">
    <source>
        <dbReference type="ARBA" id="ARBA00022792"/>
    </source>
</evidence>
<evidence type="ECO:0000313" key="15">
    <source>
        <dbReference type="EMBL" id="OAF64437.1"/>
    </source>
</evidence>
<protein>
    <recommendedName>
        <fullName evidence="14">EF-hand domain-containing protein</fullName>
    </recommendedName>
</protein>
<comment type="subcellular location">
    <subcellularLocation>
        <location evidence="1">Mitochondrion inner membrane</location>
    </subcellularLocation>
    <subcellularLocation>
        <location evidence="2">Mitochondrion intermembrane space</location>
    </subcellularLocation>
</comment>
<dbReference type="Proteomes" id="UP000078046">
    <property type="component" value="Unassembled WGS sequence"/>
</dbReference>
<dbReference type="PANTHER" id="PTHR12294:SF1">
    <property type="entry name" value="CALCIUM UPTAKE PROTEIN 1, MITOCHONDRIAL"/>
    <property type="match status" value="1"/>
</dbReference>
<dbReference type="InterPro" id="IPR002048">
    <property type="entry name" value="EF_hand_dom"/>
</dbReference>
<dbReference type="EMBL" id="LWCA01001836">
    <property type="protein sequence ID" value="OAF64437.1"/>
    <property type="molecule type" value="Genomic_DNA"/>
</dbReference>
<dbReference type="GO" id="GO:1990246">
    <property type="term" value="C:uniplex complex"/>
    <property type="evidence" value="ECO:0007669"/>
    <property type="project" value="TreeGrafter"/>
</dbReference>
<keyword evidence="12" id="KW-0472">Membrane</keyword>
<dbReference type="GO" id="GO:0036444">
    <property type="term" value="P:calcium import into the mitochondrion"/>
    <property type="evidence" value="ECO:0007669"/>
    <property type="project" value="TreeGrafter"/>
</dbReference>
<evidence type="ECO:0000256" key="13">
    <source>
        <dbReference type="ARBA" id="ARBA00038333"/>
    </source>
</evidence>
<keyword evidence="10" id="KW-0406">Ion transport</keyword>
<evidence type="ECO:0000313" key="16">
    <source>
        <dbReference type="Proteomes" id="UP000078046"/>
    </source>
</evidence>
<dbReference type="AlphaFoldDB" id="A0A177AQZ8"/>
<evidence type="ECO:0000256" key="9">
    <source>
        <dbReference type="ARBA" id="ARBA00022946"/>
    </source>
</evidence>
<comment type="caution">
    <text evidence="15">The sequence shown here is derived from an EMBL/GenBank/DDBJ whole genome shotgun (WGS) entry which is preliminary data.</text>
</comment>
<evidence type="ECO:0000256" key="4">
    <source>
        <dbReference type="ARBA" id="ARBA00022568"/>
    </source>
</evidence>
<keyword evidence="4" id="KW-0109">Calcium transport</keyword>
<dbReference type="GO" id="GO:0005509">
    <property type="term" value="F:calcium ion binding"/>
    <property type="evidence" value="ECO:0007669"/>
    <property type="project" value="InterPro"/>
</dbReference>